<organism evidence="1 2">
    <name type="scientific">Sulfuriferula nivalis</name>
    <dbReference type="NCBI Taxonomy" id="2675298"/>
    <lineage>
        <taxon>Bacteria</taxon>
        <taxon>Pseudomonadati</taxon>
        <taxon>Pseudomonadota</taxon>
        <taxon>Betaproteobacteria</taxon>
        <taxon>Nitrosomonadales</taxon>
        <taxon>Sulfuricellaceae</taxon>
        <taxon>Sulfuriferula</taxon>
    </lineage>
</organism>
<dbReference type="KEGG" id="sniv:SFSGTM_01880"/>
<sequence length="556" mass="63101">MAAWRINAGEYYKNMRFGIVVPRDLGYSNFLNELVSEYPIDIMQVTQETAETYQYFWPMSLLDGSYTEDVIIFAPPNILVVNDIARLVETAYKDNVAIVPSYFGAAPESADTLLSTNFMVLPKNAFANVSGKFLSMLMQSGFPGEVMPNYHLAMSILARAFTAWLKVKKIDYRLIDEHDFHELGGQQIAVNHEHACVDYDKLVIFSVADAPENDISWSRIFYDSRALQKFLEHDRLCGAWLYFQRDLRHIYTSFGIELARRNLFQTTNSPYYIYGLDFMQQSAGIRALHYLCHALNESGQEAYITCENVSPQLRTPVLTEAVLMQHYVAGRKPIMVYPEIVSGDPMAVGGVVVRWLLNQAGHIGGDTTFAAEDIIFAYDDQHLTQDVRGEILHIPTGNTAIFNNDDNPYDDARDLVCYYAHKYLYNGGQLTEQVQGAISLCKDQVLTHAEIAAILRRSKLLYVYESTSLIEEALLCGCPVSVIETDYWRNNMANYVYTGDIGVVMDDSPESIALATANVHKYREVHEDVVVKDAWWQIDRFVEITQRAAKLKAKCN</sequence>
<reference evidence="2" key="1">
    <citation type="submission" date="2019-11" db="EMBL/GenBank/DDBJ databases">
        <title>Isolation and characterization of a novel species in the genus Sulfuriferula.</title>
        <authorList>
            <person name="Mochizuki J."/>
            <person name="Kojima H."/>
            <person name="Fukui M."/>
        </authorList>
    </citation>
    <scope>NUCLEOTIDE SEQUENCE [LARGE SCALE GENOMIC DNA]</scope>
    <source>
        <strain evidence="2">SGTM</strain>
    </source>
</reference>
<accession>A0A809SFZ5</accession>
<dbReference type="RefSeq" id="WP_162083525.1">
    <property type="nucleotide sequence ID" value="NZ_AP021881.1"/>
</dbReference>
<protein>
    <submittedName>
        <fullName evidence="1">Uncharacterized protein</fullName>
    </submittedName>
</protein>
<dbReference type="Proteomes" id="UP000463939">
    <property type="component" value="Chromosome"/>
</dbReference>
<dbReference type="EMBL" id="AP021881">
    <property type="protein sequence ID" value="BBO99479.1"/>
    <property type="molecule type" value="Genomic_DNA"/>
</dbReference>
<keyword evidence="2" id="KW-1185">Reference proteome</keyword>
<proteinExistence type="predicted"/>
<dbReference type="AlphaFoldDB" id="A0A809SFZ5"/>
<evidence type="ECO:0000313" key="1">
    <source>
        <dbReference type="EMBL" id="BBO99479.1"/>
    </source>
</evidence>
<evidence type="ECO:0000313" key="2">
    <source>
        <dbReference type="Proteomes" id="UP000463939"/>
    </source>
</evidence>
<name>A0A809SFZ5_9PROT</name>
<gene>
    <name evidence="1" type="ORF">SFSGTM_01880</name>
</gene>